<sequence>MTARTGARLAGARLAAAGLAAALLLGGCAGSDQHAGGHGGEPQASDAPDDSFAAGAMQDPAAPKASDGAETAEPVRISIPSIDVDAGFENLGIGQDGRLEAPVDYDLAGWYADGVEPGDVGPAIVAGHVDSRTAPAVFVRLDELDPGAEVLVEMSDGEVLTFETTRSTQSAKSAFPTADVYSNVPAPELRLVTCAGDFDSGSGHYVDNLVVFAELRDRTTS</sequence>
<evidence type="ECO:0000313" key="4">
    <source>
        <dbReference type="EMBL" id="MBA8810240.1"/>
    </source>
</evidence>
<feature type="chain" id="PRO_5038635313" description="Sortase family protein" evidence="3">
    <location>
        <begin position="35"/>
        <end position="221"/>
    </location>
</feature>
<feature type="region of interest" description="Disordered" evidence="2">
    <location>
        <begin position="32"/>
        <end position="72"/>
    </location>
</feature>
<feature type="signal peptide" evidence="3">
    <location>
        <begin position="1"/>
        <end position="34"/>
    </location>
</feature>
<dbReference type="CDD" id="cd05829">
    <property type="entry name" value="Sortase_F"/>
    <property type="match status" value="1"/>
</dbReference>
<dbReference type="EMBL" id="JACGWV010000002">
    <property type="protein sequence ID" value="MBA8810240.1"/>
    <property type="molecule type" value="Genomic_DNA"/>
</dbReference>
<protein>
    <recommendedName>
        <fullName evidence="6">Sortase family protein</fullName>
    </recommendedName>
</protein>
<dbReference type="InterPro" id="IPR023365">
    <property type="entry name" value="Sortase_dom-sf"/>
</dbReference>
<evidence type="ECO:0000256" key="1">
    <source>
        <dbReference type="ARBA" id="ARBA00022801"/>
    </source>
</evidence>
<evidence type="ECO:0000256" key="2">
    <source>
        <dbReference type="SAM" id="MobiDB-lite"/>
    </source>
</evidence>
<keyword evidence="5" id="KW-1185">Reference proteome</keyword>
<dbReference type="GO" id="GO:0016787">
    <property type="term" value="F:hydrolase activity"/>
    <property type="evidence" value="ECO:0007669"/>
    <property type="project" value="UniProtKB-KW"/>
</dbReference>
<dbReference type="RefSeq" id="WP_182619378.1">
    <property type="nucleotide sequence ID" value="NZ_BAAATF010000010.1"/>
</dbReference>
<dbReference type="PROSITE" id="PS51257">
    <property type="entry name" value="PROKAR_LIPOPROTEIN"/>
    <property type="match status" value="1"/>
</dbReference>
<dbReference type="Gene3D" id="2.40.260.10">
    <property type="entry name" value="Sortase"/>
    <property type="match status" value="1"/>
</dbReference>
<dbReference type="Pfam" id="PF04203">
    <property type="entry name" value="Sortase"/>
    <property type="match status" value="1"/>
</dbReference>
<name>A0A7W3PFK7_9MICO</name>
<proteinExistence type="predicted"/>
<keyword evidence="3" id="KW-0732">Signal</keyword>
<dbReference type="NCBIfam" id="NF033748">
    <property type="entry name" value="class_F_sortase"/>
    <property type="match status" value="1"/>
</dbReference>
<dbReference type="Proteomes" id="UP000540568">
    <property type="component" value="Unassembled WGS sequence"/>
</dbReference>
<comment type="caution">
    <text evidence="4">The sequence shown here is derived from an EMBL/GenBank/DDBJ whole genome shotgun (WGS) entry which is preliminary data.</text>
</comment>
<dbReference type="AlphaFoldDB" id="A0A7W3PFK7"/>
<evidence type="ECO:0000256" key="3">
    <source>
        <dbReference type="SAM" id="SignalP"/>
    </source>
</evidence>
<reference evidence="4 5" key="1">
    <citation type="submission" date="2020-07" db="EMBL/GenBank/DDBJ databases">
        <title>Sequencing the genomes of 1000 actinobacteria strains.</title>
        <authorList>
            <person name="Klenk H.-P."/>
        </authorList>
    </citation>
    <scope>NUCLEOTIDE SEQUENCE [LARGE SCALE GENOMIC DNA]</scope>
    <source>
        <strain evidence="4 5">DSM 44121</strain>
    </source>
</reference>
<evidence type="ECO:0008006" key="6">
    <source>
        <dbReference type="Google" id="ProtNLM"/>
    </source>
</evidence>
<gene>
    <name evidence="4" type="ORF">FHX71_004216</name>
</gene>
<organism evidence="4 5">
    <name type="scientific">Promicromonospora sukumoe</name>
    <dbReference type="NCBI Taxonomy" id="88382"/>
    <lineage>
        <taxon>Bacteria</taxon>
        <taxon>Bacillati</taxon>
        <taxon>Actinomycetota</taxon>
        <taxon>Actinomycetes</taxon>
        <taxon>Micrococcales</taxon>
        <taxon>Promicromonosporaceae</taxon>
        <taxon>Promicromonospora</taxon>
    </lineage>
</organism>
<dbReference type="SUPFAM" id="SSF63817">
    <property type="entry name" value="Sortase"/>
    <property type="match status" value="1"/>
</dbReference>
<dbReference type="InterPro" id="IPR042001">
    <property type="entry name" value="Sortase_F"/>
</dbReference>
<dbReference type="InterPro" id="IPR005754">
    <property type="entry name" value="Sortase"/>
</dbReference>
<evidence type="ECO:0000313" key="5">
    <source>
        <dbReference type="Proteomes" id="UP000540568"/>
    </source>
</evidence>
<accession>A0A7W3PFK7</accession>
<keyword evidence="1" id="KW-0378">Hydrolase</keyword>